<dbReference type="InterPro" id="IPR031904">
    <property type="entry name" value="Cadherin_CBD"/>
</dbReference>
<dbReference type="PROSITE" id="PS00232">
    <property type="entry name" value="CADHERIN_1"/>
    <property type="match status" value="3"/>
</dbReference>
<dbReference type="Pfam" id="PF08266">
    <property type="entry name" value="Cadherin_2"/>
    <property type="match status" value="1"/>
</dbReference>
<sequence>MAKMSKLRLAKWRLWITSLLFCIAAADVRYSVPEETKTKYVIGSLSKDLNLDSDRLRFRKARLDYQGDKIYCEVDLDSGNLFVSERIDREMLCGTTSSCLVHFEFILENPLELHNIVLEVQDINDNPPVFPKDSIKLEISEAAPTGSKLQIACARDLDVGINSVQTYILSQNKYFVLDTKSNKDRYVDIVLKNSLDRETKGEHSLILSAVDGGNPPKSGTVVIEVFVIDVNDNAPVFSQPLYKTRLSENAALGTSVIRIAATDVDEGANGQITYYINHLSDNTKELFKIDENYGEISVIGQMDHEKSSLYEMEVQAEDGGGQTGHCKVVIEIDDINDNAPVISVKSLKKQIPENIPPGSEIAVINVKDQDSGENSRVSCSISSSLPFQLQPYIKSYFIITTTRSLDREQIENYNVTITATDGGTPPLFSNLTLNIQVSDINDNSPTFELQTYAVYISENNKPGTSVCSVSANDPDWRQNGTVLYSLVASEVNGVPVSSFLSINGDTGVIHAVRSFDYEQFRNFTVKVVARDNGSPPLSSNVTVKVFITDENDNSPQILYPVLDGKSLMTEMVPKATLSGSLVSKVIAVDADSGQNAWLSYQIVKSTDPGLFSIGLHSGEIKTQRDISESDNMKQNLVVSVKDNGQPSLSATCAVNLLISDNLSEVPELKDMTYEDNNSKLTSYLIIALVCVSTFFLTFIILILAVKFCHRRKPRLLFDGAVAVPSAYLPPNYAEVDGAGTLRSSYNYDAYLTTGSRTSDFKFVSSYNENTLPAGGTLKKERSFQFGSSMITLDFTGNEDEQNPPNADWRFPPNQRPGPSGQHRFHTLQQRWTPYEKSRAGARPDEAGAGAGVIAGTGPWPNPPTEAEQLQALMAAANASEATATLGPRYNPQYGPDYRQNVYIPGSTATLTANPQQQVPQQALPPPQALPPVEAPKAAQTPASKKKPTKKDKK</sequence>
<dbReference type="PROSITE" id="PS50268">
    <property type="entry name" value="CADHERIN_2"/>
    <property type="match status" value="6"/>
</dbReference>
<keyword evidence="11" id="KW-0325">Glycoprotein</keyword>
<accession>A0A8C2GX38</accession>
<dbReference type="Pfam" id="PF00028">
    <property type="entry name" value="Cadherin"/>
    <property type="match status" value="5"/>
</dbReference>
<evidence type="ECO:0000256" key="6">
    <source>
        <dbReference type="ARBA" id="ARBA00022737"/>
    </source>
</evidence>
<reference evidence="17" key="1">
    <citation type="submission" date="2025-08" db="UniProtKB">
        <authorList>
            <consortium name="Ensembl"/>
        </authorList>
    </citation>
    <scope>IDENTIFICATION</scope>
</reference>
<evidence type="ECO:0000256" key="2">
    <source>
        <dbReference type="ARBA" id="ARBA00004251"/>
    </source>
</evidence>
<dbReference type="FunFam" id="2.60.40.60:FF:000006">
    <property type="entry name" value="Protocadherin alpha 2"/>
    <property type="match status" value="1"/>
</dbReference>
<evidence type="ECO:0000256" key="1">
    <source>
        <dbReference type="ARBA" id="ARBA00003436"/>
    </source>
</evidence>
<evidence type="ECO:0000313" key="17">
    <source>
        <dbReference type="Ensembl" id="ENSCCRP00020002222.1"/>
    </source>
</evidence>
<dbReference type="InterPro" id="IPR002126">
    <property type="entry name" value="Cadherin-like_dom"/>
</dbReference>
<evidence type="ECO:0000259" key="16">
    <source>
        <dbReference type="PROSITE" id="PS50268"/>
    </source>
</evidence>
<dbReference type="GO" id="GO:0007156">
    <property type="term" value="P:homophilic cell adhesion via plasma membrane adhesion molecules"/>
    <property type="evidence" value="ECO:0007669"/>
    <property type="project" value="InterPro"/>
</dbReference>
<feature type="compositionally biased region" description="Pro residues" evidence="13">
    <location>
        <begin position="922"/>
        <end position="933"/>
    </location>
</feature>
<evidence type="ECO:0000256" key="13">
    <source>
        <dbReference type="SAM" id="MobiDB-lite"/>
    </source>
</evidence>
<comment type="subcellular location">
    <subcellularLocation>
        <location evidence="2">Cell membrane</location>
        <topology evidence="2">Single-pass type I membrane protein</topology>
    </subcellularLocation>
</comment>
<keyword evidence="10 14" id="KW-0472">Membrane</keyword>
<dbReference type="PANTHER" id="PTHR24028:SF114">
    <property type="entry name" value="PCDH2G3 PROTEIN-RELATED"/>
    <property type="match status" value="1"/>
</dbReference>
<keyword evidence="5 15" id="KW-0732">Signal</keyword>
<feature type="transmembrane region" description="Helical" evidence="14">
    <location>
        <begin position="683"/>
        <end position="705"/>
    </location>
</feature>
<dbReference type="Proteomes" id="UP000694701">
    <property type="component" value="Unplaced"/>
</dbReference>
<evidence type="ECO:0000256" key="15">
    <source>
        <dbReference type="SAM" id="SignalP"/>
    </source>
</evidence>
<dbReference type="Pfam" id="PF16492">
    <property type="entry name" value="Cadherin_C_2"/>
    <property type="match status" value="1"/>
</dbReference>
<feature type="compositionally biased region" description="Basic residues" evidence="13">
    <location>
        <begin position="943"/>
        <end position="953"/>
    </location>
</feature>
<dbReference type="FunFam" id="2.60.40.60:FF:000002">
    <property type="entry name" value="Protocadherin alpha 2"/>
    <property type="match status" value="1"/>
</dbReference>
<dbReference type="Ensembl" id="ENSCCRT00020002614.1">
    <property type="protein sequence ID" value="ENSCCRP00020002222.1"/>
    <property type="gene ID" value="ENSCCRG00020001346.1"/>
</dbReference>
<evidence type="ECO:0000256" key="14">
    <source>
        <dbReference type="SAM" id="Phobius"/>
    </source>
</evidence>
<organism evidence="17 18">
    <name type="scientific">Cyprinus carpio</name>
    <name type="common">Common carp</name>
    <dbReference type="NCBI Taxonomy" id="7962"/>
    <lineage>
        <taxon>Eukaryota</taxon>
        <taxon>Metazoa</taxon>
        <taxon>Chordata</taxon>
        <taxon>Craniata</taxon>
        <taxon>Vertebrata</taxon>
        <taxon>Euteleostomi</taxon>
        <taxon>Actinopterygii</taxon>
        <taxon>Neopterygii</taxon>
        <taxon>Teleostei</taxon>
        <taxon>Ostariophysi</taxon>
        <taxon>Cypriniformes</taxon>
        <taxon>Cyprinidae</taxon>
        <taxon>Cyprininae</taxon>
        <taxon>Cyprinus</taxon>
    </lineage>
</organism>
<dbReference type="GO" id="GO:0005509">
    <property type="term" value="F:calcium ion binding"/>
    <property type="evidence" value="ECO:0007669"/>
    <property type="project" value="UniProtKB-UniRule"/>
</dbReference>
<feature type="compositionally biased region" description="Basic and acidic residues" evidence="13">
    <location>
        <begin position="833"/>
        <end position="845"/>
    </location>
</feature>
<evidence type="ECO:0000256" key="9">
    <source>
        <dbReference type="ARBA" id="ARBA00022989"/>
    </source>
</evidence>
<keyword evidence="9 14" id="KW-1133">Transmembrane helix</keyword>
<evidence type="ECO:0000256" key="3">
    <source>
        <dbReference type="ARBA" id="ARBA00022475"/>
    </source>
</evidence>
<dbReference type="AlphaFoldDB" id="A0A8C2GX38"/>
<evidence type="ECO:0000256" key="12">
    <source>
        <dbReference type="PROSITE-ProRule" id="PRU00043"/>
    </source>
</evidence>
<feature type="domain" description="Cadherin" evidence="16">
    <location>
        <begin position="572"/>
        <end position="668"/>
    </location>
</feature>
<dbReference type="PRINTS" id="PR00205">
    <property type="entry name" value="CADHERIN"/>
</dbReference>
<dbReference type="InterPro" id="IPR020894">
    <property type="entry name" value="Cadherin_CS"/>
</dbReference>
<dbReference type="FunFam" id="2.60.40.60:FF:000004">
    <property type="entry name" value="Protocadherin 1 gamma 2"/>
    <property type="match status" value="1"/>
</dbReference>
<proteinExistence type="predicted"/>
<evidence type="ECO:0000256" key="7">
    <source>
        <dbReference type="ARBA" id="ARBA00022837"/>
    </source>
</evidence>
<dbReference type="Gene3D" id="2.60.40.60">
    <property type="entry name" value="Cadherins"/>
    <property type="match status" value="6"/>
</dbReference>
<dbReference type="GO" id="GO:0005886">
    <property type="term" value="C:plasma membrane"/>
    <property type="evidence" value="ECO:0007669"/>
    <property type="project" value="UniProtKB-SubCell"/>
</dbReference>
<feature type="domain" description="Cadherin" evidence="16">
    <location>
        <begin position="24"/>
        <end position="130"/>
    </location>
</feature>
<feature type="signal peptide" evidence="15">
    <location>
        <begin position="1"/>
        <end position="25"/>
    </location>
</feature>
<evidence type="ECO:0000313" key="18">
    <source>
        <dbReference type="Proteomes" id="UP000694701"/>
    </source>
</evidence>
<keyword evidence="7 12" id="KW-0106">Calcium</keyword>
<dbReference type="FunFam" id="2.60.40.60:FF:000129">
    <property type="entry name" value="protocadherin alpha-C2 isoform X1"/>
    <property type="match status" value="1"/>
</dbReference>
<dbReference type="SMART" id="SM00112">
    <property type="entry name" value="CA"/>
    <property type="match status" value="5"/>
</dbReference>
<dbReference type="SUPFAM" id="SSF49313">
    <property type="entry name" value="Cadherin-like"/>
    <property type="match status" value="5"/>
</dbReference>
<evidence type="ECO:0000256" key="5">
    <source>
        <dbReference type="ARBA" id="ARBA00022729"/>
    </source>
</evidence>
<feature type="domain" description="Cadherin" evidence="16">
    <location>
        <begin position="131"/>
        <end position="237"/>
    </location>
</feature>
<dbReference type="InterPro" id="IPR050174">
    <property type="entry name" value="Protocadherin/Cadherin-CA"/>
</dbReference>
<feature type="domain" description="Cadherin" evidence="16">
    <location>
        <begin position="238"/>
        <end position="342"/>
    </location>
</feature>
<evidence type="ECO:0000256" key="8">
    <source>
        <dbReference type="ARBA" id="ARBA00022889"/>
    </source>
</evidence>
<dbReference type="InterPro" id="IPR015919">
    <property type="entry name" value="Cadherin-like_sf"/>
</dbReference>
<keyword evidence="4 14" id="KW-0812">Transmembrane</keyword>
<dbReference type="GO" id="GO:0009653">
    <property type="term" value="P:anatomical structure morphogenesis"/>
    <property type="evidence" value="ECO:0007669"/>
    <property type="project" value="UniProtKB-ARBA"/>
</dbReference>
<dbReference type="Pfam" id="PF15974">
    <property type="entry name" value="Cadherin_tail"/>
    <property type="match status" value="1"/>
</dbReference>
<feature type="region of interest" description="Disordered" evidence="13">
    <location>
        <begin position="886"/>
        <end position="953"/>
    </location>
</feature>
<keyword evidence="3" id="KW-1003">Cell membrane</keyword>
<feature type="region of interest" description="Disordered" evidence="13">
    <location>
        <begin position="795"/>
        <end position="864"/>
    </location>
</feature>
<keyword evidence="8" id="KW-0130">Cell adhesion</keyword>
<feature type="chain" id="PRO_5034869102" description="Cadherin domain-containing protein" evidence="15">
    <location>
        <begin position="26"/>
        <end position="953"/>
    </location>
</feature>
<protein>
    <recommendedName>
        <fullName evidence="16">Cadherin domain-containing protein</fullName>
    </recommendedName>
</protein>
<dbReference type="FunFam" id="2.60.40.60:FF:000007">
    <property type="entry name" value="Protocadherin alpha 2"/>
    <property type="match status" value="1"/>
</dbReference>
<comment type="function">
    <text evidence="1">Potential calcium-dependent cell-adhesion protein. May be involved in the establishment and maintenance of specific neuronal connections in the brain.</text>
</comment>
<evidence type="ECO:0000256" key="10">
    <source>
        <dbReference type="ARBA" id="ARBA00023136"/>
    </source>
</evidence>
<feature type="domain" description="Cadherin" evidence="16">
    <location>
        <begin position="343"/>
        <end position="447"/>
    </location>
</feature>
<evidence type="ECO:0000256" key="4">
    <source>
        <dbReference type="ARBA" id="ARBA00022692"/>
    </source>
</evidence>
<evidence type="ECO:0000256" key="11">
    <source>
        <dbReference type="ARBA" id="ARBA00023180"/>
    </source>
</evidence>
<dbReference type="PANTHER" id="PTHR24028">
    <property type="entry name" value="CADHERIN-87A"/>
    <property type="match status" value="1"/>
</dbReference>
<dbReference type="FunFam" id="2.60.40.60:FF:000001">
    <property type="entry name" value="Protocadherin alpha 2"/>
    <property type="match status" value="1"/>
</dbReference>
<keyword evidence="6" id="KW-0677">Repeat</keyword>
<name>A0A8C2GX38_CYPCA</name>
<dbReference type="CDD" id="cd11304">
    <property type="entry name" value="Cadherin_repeat"/>
    <property type="match status" value="5"/>
</dbReference>
<feature type="domain" description="Cadherin" evidence="16">
    <location>
        <begin position="448"/>
        <end position="557"/>
    </location>
</feature>
<dbReference type="InterPro" id="IPR032455">
    <property type="entry name" value="Cadherin_C"/>
</dbReference>
<dbReference type="InterPro" id="IPR013164">
    <property type="entry name" value="Cadherin_N"/>
</dbReference>